<keyword evidence="5" id="KW-0406">Ion transport</keyword>
<feature type="domain" description="Potassium channel" evidence="9">
    <location>
        <begin position="146"/>
        <end position="214"/>
    </location>
</feature>
<evidence type="ECO:0000256" key="7">
    <source>
        <dbReference type="ARBA" id="ARBA00023303"/>
    </source>
</evidence>
<feature type="transmembrane region" description="Helical" evidence="8">
    <location>
        <begin position="137"/>
        <end position="159"/>
    </location>
</feature>
<proteinExistence type="predicted"/>
<evidence type="ECO:0000313" key="10">
    <source>
        <dbReference type="EMBL" id="MCU9848315.1"/>
    </source>
</evidence>
<feature type="transmembrane region" description="Helical" evidence="8">
    <location>
        <begin position="51"/>
        <end position="69"/>
    </location>
</feature>
<dbReference type="PANTHER" id="PTHR11537:SF254">
    <property type="entry name" value="POTASSIUM VOLTAGE-GATED CHANNEL PROTEIN SHAB"/>
    <property type="match status" value="1"/>
</dbReference>
<evidence type="ECO:0000256" key="1">
    <source>
        <dbReference type="ARBA" id="ARBA00004141"/>
    </source>
</evidence>
<accession>A0ABT2X3W6</accession>
<evidence type="ECO:0000256" key="6">
    <source>
        <dbReference type="ARBA" id="ARBA00023136"/>
    </source>
</evidence>
<keyword evidence="6 8" id="KW-0472">Membrane</keyword>
<evidence type="ECO:0000313" key="11">
    <source>
        <dbReference type="Proteomes" id="UP001209535"/>
    </source>
</evidence>
<keyword evidence="11" id="KW-1185">Reference proteome</keyword>
<dbReference type="InterPro" id="IPR013099">
    <property type="entry name" value="K_chnl_dom"/>
</dbReference>
<evidence type="ECO:0000256" key="8">
    <source>
        <dbReference type="SAM" id="Phobius"/>
    </source>
</evidence>
<evidence type="ECO:0000256" key="3">
    <source>
        <dbReference type="ARBA" id="ARBA00022692"/>
    </source>
</evidence>
<comment type="subcellular location">
    <subcellularLocation>
        <location evidence="1">Membrane</location>
        <topology evidence="1">Multi-pass membrane protein</topology>
    </subcellularLocation>
</comment>
<protein>
    <submittedName>
        <fullName evidence="10">Ion channel</fullName>
    </submittedName>
</protein>
<dbReference type="InterPro" id="IPR003938">
    <property type="entry name" value="K_chnl_volt-dep_EAG/ELK/ERG"/>
</dbReference>
<evidence type="ECO:0000256" key="4">
    <source>
        <dbReference type="ARBA" id="ARBA00022989"/>
    </source>
</evidence>
<evidence type="ECO:0000259" key="9">
    <source>
        <dbReference type="Pfam" id="PF07885"/>
    </source>
</evidence>
<keyword evidence="2" id="KW-0813">Transport</keyword>
<feature type="transmembrane region" description="Helical" evidence="8">
    <location>
        <begin position="21"/>
        <end position="39"/>
    </location>
</feature>
<dbReference type="EMBL" id="JAOVQO010000008">
    <property type="protein sequence ID" value="MCU9848315.1"/>
    <property type="molecule type" value="Genomic_DNA"/>
</dbReference>
<name>A0ABT2X3W6_9RHOB</name>
<dbReference type="InterPro" id="IPR028325">
    <property type="entry name" value="VG_K_chnl"/>
</dbReference>
<comment type="caution">
    <text evidence="10">The sequence shown here is derived from an EMBL/GenBank/DDBJ whole genome shotgun (WGS) entry which is preliminary data.</text>
</comment>
<feature type="transmembrane region" description="Helical" evidence="8">
    <location>
        <begin position="81"/>
        <end position="99"/>
    </location>
</feature>
<gene>
    <name evidence="10" type="ORF">OEZ60_09870</name>
</gene>
<reference evidence="10 11" key="1">
    <citation type="submission" date="2022-10" db="EMBL/GenBank/DDBJ databases">
        <title>Defluviimonas sp. nov., isolated from ocean surface sediments.</title>
        <authorList>
            <person name="He W."/>
            <person name="Wang L."/>
            <person name="Zhang D.-F."/>
        </authorList>
    </citation>
    <scope>NUCLEOTIDE SEQUENCE [LARGE SCALE GENOMIC DNA]</scope>
    <source>
        <strain evidence="10 11">WL0024</strain>
    </source>
</reference>
<dbReference type="PRINTS" id="PR01463">
    <property type="entry name" value="EAGCHANLFMLY"/>
</dbReference>
<dbReference type="RefSeq" id="WP_263335496.1">
    <property type="nucleotide sequence ID" value="NZ_JAOVQO010000008.1"/>
</dbReference>
<keyword evidence="3 8" id="KW-0812">Transmembrane</keyword>
<dbReference type="Pfam" id="PF07885">
    <property type="entry name" value="Ion_trans_2"/>
    <property type="match status" value="1"/>
</dbReference>
<keyword evidence="7" id="KW-0407">Ion channel</keyword>
<dbReference type="PANTHER" id="PTHR11537">
    <property type="entry name" value="VOLTAGE-GATED POTASSIUM CHANNEL"/>
    <property type="match status" value="1"/>
</dbReference>
<dbReference type="Gene3D" id="1.10.287.70">
    <property type="match status" value="1"/>
</dbReference>
<evidence type="ECO:0000256" key="2">
    <source>
        <dbReference type="ARBA" id="ARBA00022448"/>
    </source>
</evidence>
<feature type="transmembrane region" description="Helical" evidence="8">
    <location>
        <begin position="196"/>
        <end position="217"/>
    </location>
</feature>
<sequence length="255" mass="28582">MERLKARVIELYTGQSPAARRLRYGLILFDLATVVYFIISVPLPASPALRAVNTALALVIAVDFLFRFWISDSRWRHLGRIYVLADLVVLLSLLLDPLFSLDLNFLRILRGIRLGRSEYLLQDLRRDWRFFREHEDALVASLNLVIFVFVTTSAVFLFFAERGGSAAYVDSLYYTVTTLTTTGYGDLTPNTPGEKLAAVVIMVVGVSLFLRLAGAVFTPSRVHHPCPSCGLTRHDPDAVHCKHCGDLLRIETRGG</sequence>
<organism evidence="10 11">
    <name type="scientific">Albidovulum salinarum</name>
    <dbReference type="NCBI Taxonomy" id="2984153"/>
    <lineage>
        <taxon>Bacteria</taxon>
        <taxon>Pseudomonadati</taxon>
        <taxon>Pseudomonadota</taxon>
        <taxon>Alphaproteobacteria</taxon>
        <taxon>Rhodobacterales</taxon>
        <taxon>Paracoccaceae</taxon>
        <taxon>Albidovulum</taxon>
    </lineage>
</organism>
<dbReference type="SUPFAM" id="SSF81324">
    <property type="entry name" value="Voltage-gated potassium channels"/>
    <property type="match status" value="1"/>
</dbReference>
<evidence type="ECO:0000256" key="5">
    <source>
        <dbReference type="ARBA" id="ARBA00023065"/>
    </source>
</evidence>
<keyword evidence="4 8" id="KW-1133">Transmembrane helix</keyword>
<dbReference type="Proteomes" id="UP001209535">
    <property type="component" value="Unassembled WGS sequence"/>
</dbReference>